<dbReference type="InterPro" id="IPR014347">
    <property type="entry name" value="Tautomerase/MIF_sf"/>
</dbReference>
<protein>
    <recommendedName>
        <fullName evidence="11">L-dopachrome isomerase</fullName>
        <ecNumber evidence="8">5.3.2.1</ecNumber>
        <ecNumber evidence="7">5.3.3.12</ecNumber>
    </recommendedName>
    <alternativeName>
        <fullName evidence="9">L-dopachrome tautomerase</fullName>
    </alternativeName>
    <alternativeName>
        <fullName evidence="10">Phenylpyruvate tautomerase</fullName>
    </alternativeName>
</protein>
<proteinExistence type="predicted"/>
<evidence type="ECO:0000256" key="9">
    <source>
        <dbReference type="ARBA" id="ARBA00041631"/>
    </source>
</evidence>
<evidence type="ECO:0000256" key="5">
    <source>
        <dbReference type="ARBA" id="ARBA00036735"/>
    </source>
</evidence>
<dbReference type="SUPFAM" id="SSF55331">
    <property type="entry name" value="Tautomerase/MIF"/>
    <property type="match status" value="1"/>
</dbReference>
<evidence type="ECO:0000256" key="6">
    <source>
        <dbReference type="ARBA" id="ARBA00036823"/>
    </source>
</evidence>
<keyword evidence="4" id="KW-0413">Isomerase</keyword>
<evidence type="ECO:0000256" key="7">
    <source>
        <dbReference type="ARBA" id="ARBA00038932"/>
    </source>
</evidence>
<keyword evidence="2" id="KW-0202">Cytokine</keyword>
<dbReference type="EC" id="5.3.3.12" evidence="7"/>
<dbReference type="PANTHER" id="PTHR11954:SF6">
    <property type="entry name" value="MACROPHAGE MIGRATION INHIBITORY FACTOR"/>
    <property type="match status" value="1"/>
</dbReference>
<organism evidence="12 13">
    <name type="scientific">Methylacidiphilum kamchatkense Kam1</name>
    <dbReference type="NCBI Taxonomy" id="1202785"/>
    <lineage>
        <taxon>Bacteria</taxon>
        <taxon>Pseudomonadati</taxon>
        <taxon>Verrucomicrobiota</taxon>
        <taxon>Methylacidiphilae</taxon>
        <taxon>Methylacidiphilales</taxon>
        <taxon>Methylacidiphilaceae</taxon>
        <taxon>Methylacidiphilum (ex Ratnadevi et al. 2023)</taxon>
    </lineage>
</organism>
<comment type="catalytic activity">
    <reaction evidence="5">
        <text>3-phenylpyruvate = enol-phenylpyruvate</text>
        <dbReference type="Rhea" id="RHEA:17097"/>
        <dbReference type="ChEBI" id="CHEBI:16815"/>
        <dbReference type="ChEBI" id="CHEBI:18005"/>
        <dbReference type="EC" id="5.3.2.1"/>
    </reaction>
</comment>
<dbReference type="KEGG" id="mkc:kam1_115"/>
<dbReference type="RefSeq" id="WP_143958147.1">
    <property type="nucleotide sequence ID" value="NZ_CP037899.1"/>
</dbReference>
<comment type="catalytic activity">
    <reaction evidence="6">
        <text>L-dopachrome = 5,6-dihydroxyindole-2-carboxylate</text>
        <dbReference type="Rhea" id="RHEA:13041"/>
        <dbReference type="ChEBI" id="CHEBI:16875"/>
        <dbReference type="ChEBI" id="CHEBI:57509"/>
        <dbReference type="EC" id="5.3.3.12"/>
    </reaction>
</comment>
<dbReference type="EC" id="5.3.2.1" evidence="8"/>
<name>A0A516TJM7_9BACT</name>
<dbReference type="Pfam" id="PF01187">
    <property type="entry name" value="MIF"/>
    <property type="match status" value="1"/>
</dbReference>
<evidence type="ECO:0000256" key="4">
    <source>
        <dbReference type="ARBA" id="ARBA00023235"/>
    </source>
</evidence>
<dbReference type="GO" id="GO:0005125">
    <property type="term" value="F:cytokine activity"/>
    <property type="evidence" value="ECO:0007669"/>
    <property type="project" value="UniProtKB-KW"/>
</dbReference>
<evidence type="ECO:0000256" key="8">
    <source>
        <dbReference type="ARBA" id="ARBA00039086"/>
    </source>
</evidence>
<dbReference type="InterPro" id="IPR001398">
    <property type="entry name" value="Macrophage_inhib_fac"/>
</dbReference>
<evidence type="ECO:0000313" key="13">
    <source>
        <dbReference type="Proteomes" id="UP000315925"/>
    </source>
</evidence>
<dbReference type="GO" id="GO:0004167">
    <property type="term" value="F:dopachrome isomerase activity"/>
    <property type="evidence" value="ECO:0007669"/>
    <property type="project" value="UniProtKB-EC"/>
</dbReference>
<comment type="subcellular location">
    <subcellularLocation>
        <location evidence="1">Secreted</location>
    </subcellularLocation>
</comment>
<dbReference type="AlphaFoldDB" id="A0A516TJM7"/>
<dbReference type="GO" id="GO:0050178">
    <property type="term" value="F:phenylpyruvate tautomerase activity"/>
    <property type="evidence" value="ECO:0007669"/>
    <property type="project" value="UniProtKB-EC"/>
</dbReference>
<reference evidence="13" key="1">
    <citation type="submission" date="2019-03" db="EMBL/GenBank/DDBJ databases">
        <title>Complete genome of Methylacidiphilum kamchatkense Kam1.</title>
        <authorList>
            <person name="Kruse T."/>
            <person name="Murarilal Ratnadevi C."/>
            <person name="Erikstad H.-A."/>
            <person name="Birkeland N.-K."/>
        </authorList>
    </citation>
    <scope>NUCLEOTIDE SEQUENCE [LARGE SCALE GENOMIC DNA]</scope>
    <source>
        <strain evidence="13">kam1</strain>
    </source>
</reference>
<dbReference type="STRING" id="1202785.A946_10505"/>
<evidence type="ECO:0000313" key="12">
    <source>
        <dbReference type="EMBL" id="QDQ41374.1"/>
    </source>
</evidence>
<gene>
    <name evidence="12" type="ORF">kam1_115</name>
</gene>
<evidence type="ECO:0000256" key="3">
    <source>
        <dbReference type="ARBA" id="ARBA00022525"/>
    </source>
</evidence>
<accession>A0A516TJM7</accession>
<evidence type="ECO:0000256" key="10">
    <source>
        <dbReference type="ARBA" id="ARBA00041912"/>
    </source>
</evidence>
<evidence type="ECO:0000256" key="1">
    <source>
        <dbReference type="ARBA" id="ARBA00004613"/>
    </source>
</evidence>
<sequence>MPYLSIETNVALTEAQQKALVESASHFIVEKLKKPQSYTMISYSGAKRFLFSGNEEPAAFVELRAINLPVNNCGEFSSEICALIEKHCKIKPDRIFINFFDVPANLWGYNKTTFG</sequence>
<keyword evidence="3" id="KW-0964">Secreted</keyword>
<evidence type="ECO:0000256" key="11">
    <source>
        <dbReference type="ARBA" id="ARBA00042730"/>
    </source>
</evidence>
<dbReference type="GO" id="GO:0005615">
    <property type="term" value="C:extracellular space"/>
    <property type="evidence" value="ECO:0007669"/>
    <property type="project" value="UniProtKB-KW"/>
</dbReference>
<dbReference type="Gene3D" id="3.30.429.10">
    <property type="entry name" value="Macrophage Migration Inhibitory Factor"/>
    <property type="match status" value="1"/>
</dbReference>
<evidence type="ECO:0000256" key="2">
    <source>
        <dbReference type="ARBA" id="ARBA00022514"/>
    </source>
</evidence>
<dbReference type="PANTHER" id="PTHR11954">
    <property type="entry name" value="D-DOPACHROME DECARBOXYLASE"/>
    <property type="match status" value="1"/>
</dbReference>
<dbReference type="Proteomes" id="UP000315925">
    <property type="component" value="Chromosome"/>
</dbReference>
<dbReference type="EMBL" id="CP037899">
    <property type="protein sequence ID" value="QDQ41374.1"/>
    <property type="molecule type" value="Genomic_DNA"/>
</dbReference>